<feature type="transmembrane region" description="Helical" evidence="6">
    <location>
        <begin position="172"/>
        <end position="201"/>
    </location>
</feature>
<feature type="transmembrane region" description="Helical" evidence="6">
    <location>
        <begin position="55"/>
        <end position="81"/>
    </location>
</feature>
<feature type="transmembrane region" description="Helical" evidence="6">
    <location>
        <begin position="88"/>
        <end position="107"/>
    </location>
</feature>
<dbReference type="RefSeq" id="WP_195171918.1">
    <property type="nucleotide sequence ID" value="NZ_CP062983.1"/>
</dbReference>
<name>A0A7S8EBK3_9CHLR</name>
<dbReference type="GO" id="GO:0022857">
    <property type="term" value="F:transmembrane transporter activity"/>
    <property type="evidence" value="ECO:0007669"/>
    <property type="project" value="InterPro"/>
</dbReference>
<evidence type="ECO:0000313" key="8">
    <source>
        <dbReference type="Proteomes" id="UP000594468"/>
    </source>
</evidence>
<accession>A0A7S8EBK3</accession>
<dbReference type="KEGG" id="pmet:G4Y79_05600"/>
<gene>
    <name evidence="7" type="ORF">G4Y79_05600</name>
</gene>
<feature type="transmembrane region" description="Helical" evidence="6">
    <location>
        <begin position="261"/>
        <end position="278"/>
    </location>
</feature>
<feature type="transmembrane region" description="Helical" evidence="6">
    <location>
        <begin position="285"/>
        <end position="309"/>
    </location>
</feature>
<keyword evidence="8" id="KW-1185">Reference proteome</keyword>
<evidence type="ECO:0000256" key="3">
    <source>
        <dbReference type="ARBA" id="ARBA00022692"/>
    </source>
</evidence>
<feature type="transmembrane region" description="Helical" evidence="6">
    <location>
        <begin position="143"/>
        <end position="166"/>
    </location>
</feature>
<keyword evidence="2" id="KW-1003">Cell membrane</keyword>
<feature type="transmembrane region" description="Helical" evidence="6">
    <location>
        <begin position="315"/>
        <end position="337"/>
    </location>
</feature>
<sequence length="352" mass="37310">MPEAAQTKEKNSIQTLWQSLVSNRTFWPVLALLLILLSNRLIAPDFFKIEIVEGRFYGSLVVILIRGAPVVLLAIGMTLVIATKGIDLSVGAVIAICGAVAAVLVSTTDINPILAIFISIGVGALCGLWNGVLVAYFDIQPIVATLILMVSGRGIAQMITSGQIAIFNNETLAFVGTGVMAGIQFPIYICIMVFILVWLLVRRTAIGLLIESVGANDRASYYAGIKAAQIKLLAYTISGICAALAGLILTADIKGADANNAGLWLELDAILAVVIGGTSLNGGRFFLSLSVIGALIIQSVETGILQSGLPPTFNLVVKAIVILTVLLLQSDVVRQFISQSIRRLRPQRSVPA</sequence>
<feature type="transmembrane region" description="Helical" evidence="6">
    <location>
        <begin position="113"/>
        <end position="136"/>
    </location>
</feature>
<dbReference type="CDD" id="cd06579">
    <property type="entry name" value="TM_PBP1_transp_AraH_like"/>
    <property type="match status" value="1"/>
</dbReference>
<keyword evidence="4 6" id="KW-1133">Transmembrane helix</keyword>
<organism evidence="7 8">
    <name type="scientific">Phototrophicus methaneseepsis</name>
    <dbReference type="NCBI Taxonomy" id="2710758"/>
    <lineage>
        <taxon>Bacteria</taxon>
        <taxon>Bacillati</taxon>
        <taxon>Chloroflexota</taxon>
        <taxon>Candidatus Thermofontia</taxon>
        <taxon>Phototrophicales</taxon>
        <taxon>Phototrophicaceae</taxon>
        <taxon>Phototrophicus</taxon>
    </lineage>
</organism>
<dbReference type="InterPro" id="IPR001851">
    <property type="entry name" value="ABC_transp_permease"/>
</dbReference>
<keyword evidence="5 6" id="KW-0472">Membrane</keyword>
<evidence type="ECO:0000256" key="4">
    <source>
        <dbReference type="ARBA" id="ARBA00022989"/>
    </source>
</evidence>
<feature type="transmembrane region" description="Helical" evidence="6">
    <location>
        <begin position="25"/>
        <end position="43"/>
    </location>
</feature>
<evidence type="ECO:0000256" key="6">
    <source>
        <dbReference type="SAM" id="Phobius"/>
    </source>
</evidence>
<comment type="subcellular location">
    <subcellularLocation>
        <location evidence="1">Cell membrane</location>
        <topology evidence="1">Multi-pass membrane protein</topology>
    </subcellularLocation>
</comment>
<evidence type="ECO:0000256" key="2">
    <source>
        <dbReference type="ARBA" id="ARBA00022475"/>
    </source>
</evidence>
<feature type="transmembrane region" description="Helical" evidence="6">
    <location>
        <begin position="232"/>
        <end position="249"/>
    </location>
</feature>
<dbReference type="PANTHER" id="PTHR32196">
    <property type="entry name" value="ABC TRANSPORTER PERMEASE PROTEIN YPHD-RELATED-RELATED"/>
    <property type="match status" value="1"/>
</dbReference>
<proteinExistence type="predicted"/>
<dbReference type="Proteomes" id="UP000594468">
    <property type="component" value="Chromosome"/>
</dbReference>
<keyword evidence="3 6" id="KW-0812">Transmembrane</keyword>
<dbReference type="GO" id="GO:0005886">
    <property type="term" value="C:plasma membrane"/>
    <property type="evidence" value="ECO:0007669"/>
    <property type="project" value="UniProtKB-SubCell"/>
</dbReference>
<dbReference type="PANTHER" id="PTHR32196:SF19">
    <property type="entry name" value="GALACTOFURANOSE TRANSPORTER PERMEASE PROTEIN YTFT"/>
    <property type="match status" value="1"/>
</dbReference>
<evidence type="ECO:0000256" key="5">
    <source>
        <dbReference type="ARBA" id="ARBA00023136"/>
    </source>
</evidence>
<evidence type="ECO:0000313" key="7">
    <source>
        <dbReference type="EMBL" id="QPC83854.1"/>
    </source>
</evidence>
<dbReference type="EMBL" id="CP062983">
    <property type="protein sequence ID" value="QPC83854.1"/>
    <property type="molecule type" value="Genomic_DNA"/>
</dbReference>
<reference evidence="7 8" key="1">
    <citation type="submission" date="2020-02" db="EMBL/GenBank/DDBJ databases">
        <authorList>
            <person name="Zheng R.K."/>
            <person name="Sun C.M."/>
        </authorList>
    </citation>
    <scope>NUCLEOTIDE SEQUENCE [LARGE SCALE GENOMIC DNA]</scope>
    <source>
        <strain evidence="8">rifampicinis</strain>
    </source>
</reference>
<dbReference type="AlphaFoldDB" id="A0A7S8EBK3"/>
<dbReference type="Pfam" id="PF02653">
    <property type="entry name" value="BPD_transp_2"/>
    <property type="match status" value="1"/>
</dbReference>
<evidence type="ECO:0000256" key="1">
    <source>
        <dbReference type="ARBA" id="ARBA00004651"/>
    </source>
</evidence>
<protein>
    <submittedName>
        <fullName evidence="7">ABC transporter permease</fullName>
    </submittedName>
</protein>